<comment type="subcellular location">
    <subcellularLocation>
        <location evidence="1">Nucleus</location>
    </subcellularLocation>
</comment>
<evidence type="ECO:0000256" key="2">
    <source>
        <dbReference type="ARBA" id="ARBA00006991"/>
    </source>
</evidence>
<dbReference type="FunFam" id="3.30.160.60:FF:002737">
    <property type="entry name" value="AGAP008430-PA"/>
    <property type="match status" value="1"/>
</dbReference>
<dbReference type="Proteomes" id="UP000019487">
    <property type="component" value="Unassembled WGS sequence"/>
</dbReference>
<comment type="caution">
    <text evidence="14">The sequence shown here is derived from an EMBL/GenBank/DDBJ whole genome shotgun (WGS) entry which is preliminary data.</text>
</comment>
<gene>
    <name evidence="14" type="ORF">SBOR_3148</name>
</gene>
<protein>
    <recommendedName>
        <fullName evidence="13">C2H2-type domain-containing protein</fullName>
    </recommendedName>
</protein>
<evidence type="ECO:0000259" key="13">
    <source>
        <dbReference type="PROSITE" id="PS50157"/>
    </source>
</evidence>
<name>W9CKP5_SCLBF</name>
<feature type="domain" description="C2H2-type" evidence="13">
    <location>
        <begin position="630"/>
        <end position="657"/>
    </location>
</feature>
<dbReference type="Pfam" id="PF00096">
    <property type="entry name" value="zf-C2H2"/>
    <property type="match status" value="3"/>
</dbReference>
<dbReference type="FunFam" id="3.30.160.60:FF:000125">
    <property type="entry name" value="Putative zinc finger protein 143"/>
    <property type="match status" value="1"/>
</dbReference>
<evidence type="ECO:0000256" key="7">
    <source>
        <dbReference type="ARBA" id="ARBA00023015"/>
    </source>
</evidence>
<keyword evidence="9" id="KW-0804">Transcription</keyword>
<feature type="region of interest" description="Disordered" evidence="12">
    <location>
        <begin position="703"/>
        <end position="756"/>
    </location>
</feature>
<keyword evidence="7" id="KW-0805">Transcription regulation</keyword>
<dbReference type="GO" id="GO:0008270">
    <property type="term" value="F:zinc ion binding"/>
    <property type="evidence" value="ECO:0007669"/>
    <property type="project" value="UniProtKB-KW"/>
</dbReference>
<evidence type="ECO:0000256" key="6">
    <source>
        <dbReference type="ARBA" id="ARBA00022833"/>
    </source>
</evidence>
<feature type="compositionally biased region" description="Low complexity" evidence="12">
    <location>
        <begin position="715"/>
        <end position="724"/>
    </location>
</feature>
<evidence type="ECO:0000256" key="3">
    <source>
        <dbReference type="ARBA" id="ARBA00022723"/>
    </source>
</evidence>
<evidence type="ECO:0000256" key="12">
    <source>
        <dbReference type="SAM" id="MobiDB-lite"/>
    </source>
</evidence>
<feature type="domain" description="C2H2-type" evidence="13">
    <location>
        <begin position="600"/>
        <end position="629"/>
    </location>
</feature>
<dbReference type="STRING" id="1432307.W9CKP5"/>
<dbReference type="Gene3D" id="3.30.160.60">
    <property type="entry name" value="Classic Zinc Finger"/>
    <property type="match status" value="4"/>
</dbReference>
<organism evidence="14 15">
    <name type="scientific">Sclerotinia borealis (strain F-4128)</name>
    <dbReference type="NCBI Taxonomy" id="1432307"/>
    <lineage>
        <taxon>Eukaryota</taxon>
        <taxon>Fungi</taxon>
        <taxon>Dikarya</taxon>
        <taxon>Ascomycota</taxon>
        <taxon>Pezizomycotina</taxon>
        <taxon>Leotiomycetes</taxon>
        <taxon>Helotiales</taxon>
        <taxon>Sclerotiniaceae</taxon>
        <taxon>Sclerotinia</taxon>
    </lineage>
</organism>
<feature type="region of interest" description="Disordered" evidence="12">
    <location>
        <begin position="1"/>
        <end position="22"/>
    </location>
</feature>
<sequence length="756" mass="84300">MEPTIEQPPPPKNQDATSNRYPSMSYNEYEQHHQNQKLHYPYLMPQQQQQLGGVVSFPSQPLCDNQSWSLYAPEMGHEMHPSRVYDTYSMLPVNSSSQPSQLNPYLQTIGLSPHSATQQNMQNMGQGYSNSRAEIHSIPNYTGWLSRKRQRVNELNGFNGLNTRPTIVQEAHQVNPDATSECCSSCASGSMCSESDCTRDYVVATVACTSPECEQPVCTSPKCDPPIYTEPCIGDSSLGRQASVVEGSHFSEKIFSCCVSPVSRGAASQASILQLDAPGFPTYQAPHQMSHASAPTTPSVAMNMETPHLDSTVFQTPGLHMHQPTNDTADSSLSGTGMRFGDGLEMFSCNWLDCGQPMHDQNEWHKHFHQKHIDPQFVFNCPIPSGSCQNPLDSNPLDHLQMNHGFNLDENINGFSCPAPECLPGEMYCDPSMFHNHLDQMHATPLQGELQCQIDSCNTLYQDSNQFFSHLNHHHNLPIPMTPIEEINLSKIPIQAEVEAKESAKEEFAPTARTEVPEADNHLSCKWLVKNHICARVFTSEDDLQSHVKDAHLPALNKISGYFCQWQGCSRKQKMGSRDGFSQRGKLERHMASHTGFKECTCDYPGCGKTFAAAQSLKQHYRLHTGEKPWKCKYCPKSFPQQSACTVHERIHTLEKPLVCSICGKTFSESSNLAKHRRTHGERGHYECPECPRTFHRLDQLKRHGAVHDRRNERAAGGVESASGGDDGDEGKSEVTDSVATRSVFDGVSMRGDEDK</sequence>
<evidence type="ECO:0000313" key="14">
    <source>
        <dbReference type="EMBL" id="ESZ96416.1"/>
    </source>
</evidence>
<dbReference type="AlphaFoldDB" id="W9CKP5"/>
<evidence type="ECO:0000256" key="4">
    <source>
        <dbReference type="ARBA" id="ARBA00022737"/>
    </source>
</evidence>
<keyword evidence="10" id="KW-0539">Nucleus</keyword>
<dbReference type="GO" id="GO:0000981">
    <property type="term" value="F:DNA-binding transcription factor activity, RNA polymerase II-specific"/>
    <property type="evidence" value="ECO:0007669"/>
    <property type="project" value="UniProtKB-ARBA"/>
</dbReference>
<feature type="compositionally biased region" description="Pro residues" evidence="12">
    <location>
        <begin position="1"/>
        <end position="12"/>
    </location>
</feature>
<evidence type="ECO:0000313" key="15">
    <source>
        <dbReference type="Proteomes" id="UP000019487"/>
    </source>
</evidence>
<reference evidence="14 15" key="1">
    <citation type="journal article" date="2014" name="Genome Announc.">
        <title>Draft genome sequence of Sclerotinia borealis, a psychrophilic plant pathogenic fungus.</title>
        <authorList>
            <person name="Mardanov A.V."/>
            <person name="Beletsky A.V."/>
            <person name="Kadnikov V.V."/>
            <person name="Ignatov A.N."/>
            <person name="Ravin N.V."/>
        </authorList>
    </citation>
    <scope>NUCLEOTIDE SEQUENCE [LARGE SCALE GENOMIC DNA]</scope>
    <source>
        <strain evidence="15">F-4157</strain>
    </source>
</reference>
<dbReference type="PROSITE" id="PS00028">
    <property type="entry name" value="ZINC_FINGER_C2H2_1"/>
    <property type="match status" value="6"/>
</dbReference>
<feature type="domain" description="C2H2-type" evidence="13">
    <location>
        <begin position="658"/>
        <end position="680"/>
    </location>
</feature>
<evidence type="ECO:0000256" key="5">
    <source>
        <dbReference type="ARBA" id="ARBA00022771"/>
    </source>
</evidence>
<evidence type="ECO:0000256" key="1">
    <source>
        <dbReference type="ARBA" id="ARBA00004123"/>
    </source>
</evidence>
<keyword evidence="8" id="KW-0238">DNA-binding</keyword>
<dbReference type="InterPro" id="IPR013087">
    <property type="entry name" value="Znf_C2H2_type"/>
</dbReference>
<evidence type="ECO:0000256" key="9">
    <source>
        <dbReference type="ARBA" id="ARBA00023163"/>
    </source>
</evidence>
<dbReference type="GO" id="GO:0005634">
    <property type="term" value="C:nucleus"/>
    <property type="evidence" value="ECO:0007669"/>
    <property type="project" value="UniProtKB-SubCell"/>
</dbReference>
<dbReference type="GO" id="GO:0000978">
    <property type="term" value="F:RNA polymerase II cis-regulatory region sequence-specific DNA binding"/>
    <property type="evidence" value="ECO:0007669"/>
    <property type="project" value="TreeGrafter"/>
</dbReference>
<keyword evidence="4" id="KW-0677">Repeat</keyword>
<comment type="similarity">
    <text evidence="2">Belongs to the krueppel C2H2-type zinc-finger protein family.</text>
</comment>
<evidence type="ECO:0000256" key="10">
    <source>
        <dbReference type="ARBA" id="ARBA00023242"/>
    </source>
</evidence>
<keyword evidence="5 11" id="KW-0863">Zinc-finger</keyword>
<feature type="compositionally biased region" description="Basic and acidic residues" evidence="12">
    <location>
        <begin position="703"/>
        <end position="714"/>
    </location>
</feature>
<evidence type="ECO:0000256" key="11">
    <source>
        <dbReference type="PROSITE-ProRule" id="PRU00042"/>
    </source>
</evidence>
<dbReference type="PANTHER" id="PTHR23235:SF142">
    <property type="entry name" value="ZINC FINGER PROTEIN 384"/>
    <property type="match status" value="1"/>
</dbReference>
<keyword evidence="3" id="KW-0479">Metal-binding</keyword>
<accession>W9CKP5</accession>
<dbReference type="FunFam" id="3.30.160.60:FF:000088">
    <property type="entry name" value="Zinc finger and SCAN domain containing 2"/>
    <property type="match status" value="1"/>
</dbReference>
<proteinExistence type="inferred from homology"/>
<dbReference type="HOGENOM" id="CLU_379910_0_0_1"/>
<keyword evidence="15" id="KW-1185">Reference proteome</keyword>
<keyword evidence="6" id="KW-0862">Zinc</keyword>
<dbReference type="PANTHER" id="PTHR23235">
    <property type="entry name" value="KRUEPPEL-LIKE TRANSCRIPTION FACTOR"/>
    <property type="match status" value="1"/>
</dbReference>
<feature type="domain" description="C2H2-type" evidence="13">
    <location>
        <begin position="686"/>
        <end position="713"/>
    </location>
</feature>
<dbReference type="EMBL" id="AYSA01000137">
    <property type="protein sequence ID" value="ESZ96416.1"/>
    <property type="molecule type" value="Genomic_DNA"/>
</dbReference>
<dbReference type="InterPro" id="IPR036236">
    <property type="entry name" value="Znf_C2H2_sf"/>
</dbReference>
<dbReference type="PROSITE" id="PS50157">
    <property type="entry name" value="ZINC_FINGER_C2H2_2"/>
    <property type="match status" value="4"/>
</dbReference>
<dbReference type="SUPFAM" id="SSF57667">
    <property type="entry name" value="beta-beta-alpha zinc fingers"/>
    <property type="match status" value="3"/>
</dbReference>
<dbReference type="OrthoDB" id="3437960at2759"/>
<dbReference type="SMART" id="SM00355">
    <property type="entry name" value="ZnF_C2H2"/>
    <property type="match status" value="9"/>
</dbReference>
<evidence type="ECO:0000256" key="8">
    <source>
        <dbReference type="ARBA" id="ARBA00023125"/>
    </source>
</evidence>